<proteinExistence type="predicted"/>
<feature type="transmembrane region" description="Helical" evidence="1">
    <location>
        <begin position="71"/>
        <end position="89"/>
    </location>
</feature>
<keyword evidence="1" id="KW-0812">Transmembrane</keyword>
<keyword evidence="1" id="KW-1133">Transmembrane helix</keyword>
<name>D5US73_TSUPD</name>
<evidence type="ECO:0000313" key="2">
    <source>
        <dbReference type="EMBL" id="ADG77140.1"/>
    </source>
</evidence>
<feature type="transmembrane region" description="Helical" evidence="1">
    <location>
        <begin position="43"/>
        <end position="59"/>
    </location>
</feature>
<keyword evidence="1" id="KW-0472">Membrane</keyword>
<accession>D5US73</accession>
<organism evidence="2 3">
    <name type="scientific">Tsukamurella paurometabola (strain ATCC 8368 / DSM 20162 / CCUG 35730 / CIP 100753 / JCM 10117 / KCTC 9821 / NBRC 16120 / NCIMB 702349 / NCTC 13040)</name>
    <name type="common">Corynebacterium paurometabolum</name>
    <dbReference type="NCBI Taxonomy" id="521096"/>
    <lineage>
        <taxon>Bacteria</taxon>
        <taxon>Bacillati</taxon>
        <taxon>Actinomycetota</taxon>
        <taxon>Actinomycetes</taxon>
        <taxon>Mycobacteriales</taxon>
        <taxon>Tsukamurellaceae</taxon>
        <taxon>Tsukamurella</taxon>
    </lineage>
</organism>
<keyword evidence="3" id="KW-1185">Reference proteome</keyword>
<evidence type="ECO:0000313" key="3">
    <source>
        <dbReference type="Proteomes" id="UP000001213"/>
    </source>
</evidence>
<dbReference type="Proteomes" id="UP000001213">
    <property type="component" value="Chromosome"/>
</dbReference>
<sequence>MTGPAPSSLAAERTQLARIRTLVALILVAALVGRLAMTARPLVALPVLAVVVVVVTLAFRLGRAPAGAGRALILSGAVVTLATVAAVSAL</sequence>
<dbReference type="AlphaFoldDB" id="D5US73"/>
<dbReference type="STRING" id="521096.Tpau_0499"/>
<evidence type="ECO:0000256" key="1">
    <source>
        <dbReference type="SAM" id="Phobius"/>
    </source>
</evidence>
<reference evidence="2 3" key="2">
    <citation type="journal article" date="2011" name="Stand. Genomic Sci.">
        <title>Complete genome sequence of Tsukamurella paurometabola type strain (no. 33).</title>
        <authorList>
            <person name="Munk A.C."/>
            <person name="Lapidus A."/>
            <person name="Lucas S."/>
            <person name="Nolan M."/>
            <person name="Tice H."/>
            <person name="Cheng J.F."/>
            <person name="Del Rio T.G."/>
            <person name="Goodwin L."/>
            <person name="Pitluck S."/>
            <person name="Liolios K."/>
            <person name="Huntemann M."/>
            <person name="Ivanova N."/>
            <person name="Mavromatis K."/>
            <person name="Mikhailova N."/>
            <person name="Pati A."/>
            <person name="Chen A."/>
            <person name="Palaniappan K."/>
            <person name="Tapia R."/>
            <person name="Han C."/>
            <person name="Land M."/>
            <person name="Hauser L."/>
            <person name="Chang Y.J."/>
            <person name="Jeffries C.D."/>
            <person name="Brettin T."/>
            <person name="Yasawong M."/>
            <person name="Brambilla E.M."/>
            <person name="Rohde M."/>
            <person name="Sikorski J."/>
            <person name="Goker M."/>
            <person name="Detter J.C."/>
            <person name="Woyke T."/>
            <person name="Bristow J."/>
            <person name="Eisen J.A."/>
            <person name="Markowitz V."/>
            <person name="Hugenholtz P."/>
            <person name="Kyrpides N.C."/>
            <person name="Klenk H.P."/>
        </authorList>
    </citation>
    <scope>NUCLEOTIDE SEQUENCE [LARGE SCALE GENOMIC DNA]</scope>
    <source>
        <strain evidence="3">ATCC 8368 / DSM 20162 / CCUG 35730 / CIP 100753 / JCM 10117 / KCTC 9821 / NBRC 16120 / NCIMB 702349 / NCTC 13040</strain>
    </source>
</reference>
<dbReference type="HOGENOM" id="CLU_2439929_0_0_11"/>
<protein>
    <submittedName>
        <fullName evidence="2">Uncharacterized protein</fullName>
    </submittedName>
</protein>
<dbReference type="RefSeq" id="WP_013125182.1">
    <property type="nucleotide sequence ID" value="NC_014158.1"/>
</dbReference>
<dbReference type="KEGG" id="tpr:Tpau_0499"/>
<reference evidence="3" key="1">
    <citation type="submission" date="2010-03" db="EMBL/GenBank/DDBJ databases">
        <title>The complete chromosome of Tsukamurella paurometabola DSM 20162.</title>
        <authorList>
            <consortium name="US DOE Joint Genome Institute (JGI-PGF)"/>
            <person name="Lucas S."/>
            <person name="Copeland A."/>
            <person name="Lapidus A."/>
            <person name="Glavina del Rio T."/>
            <person name="Dalin E."/>
            <person name="Tice H."/>
            <person name="Bruce D."/>
            <person name="Goodwin L."/>
            <person name="Pitluck S."/>
            <person name="Kyrpides N."/>
            <person name="Mavromatis K."/>
            <person name="Ivanova N."/>
            <person name="Mikhailova N."/>
            <person name="Munk A.C."/>
            <person name="Brettin T."/>
            <person name="Detter J.C."/>
            <person name="Tapia R."/>
            <person name="Han C."/>
            <person name="Larimer F."/>
            <person name="Land M."/>
            <person name="Hauser L."/>
            <person name="Markowitz V."/>
            <person name="Cheng J.-F."/>
            <person name="Hugenholtz P."/>
            <person name="Woyke T."/>
            <person name="Wu D."/>
            <person name="Jando M."/>
            <person name="Brambilla E."/>
            <person name="Klenk H.-P."/>
            <person name="Eisen J.A."/>
        </authorList>
    </citation>
    <scope>NUCLEOTIDE SEQUENCE [LARGE SCALE GENOMIC DNA]</scope>
    <source>
        <strain evidence="3">ATCC 8368 / DSM 20162 / CCUG 35730 / CIP 100753 / JCM 10117 / KCTC 9821 / NBRC 16120 / NCIMB 702349 / NCTC 13040</strain>
    </source>
</reference>
<dbReference type="EMBL" id="CP001966">
    <property type="protein sequence ID" value="ADG77140.1"/>
    <property type="molecule type" value="Genomic_DNA"/>
</dbReference>
<gene>
    <name evidence="2" type="ordered locus">Tpau_0499</name>
</gene>
<feature type="transmembrane region" description="Helical" evidence="1">
    <location>
        <begin position="21"/>
        <end position="37"/>
    </location>
</feature>